<organism evidence="2 3">
    <name type="scientific">Laccaria amethystina LaAM-08-1</name>
    <dbReference type="NCBI Taxonomy" id="1095629"/>
    <lineage>
        <taxon>Eukaryota</taxon>
        <taxon>Fungi</taxon>
        <taxon>Dikarya</taxon>
        <taxon>Basidiomycota</taxon>
        <taxon>Agaricomycotina</taxon>
        <taxon>Agaricomycetes</taxon>
        <taxon>Agaricomycetidae</taxon>
        <taxon>Agaricales</taxon>
        <taxon>Agaricineae</taxon>
        <taxon>Hydnangiaceae</taxon>
        <taxon>Laccaria</taxon>
    </lineage>
</organism>
<dbReference type="Proteomes" id="UP000054477">
    <property type="component" value="Unassembled WGS sequence"/>
</dbReference>
<gene>
    <name evidence="2" type="ORF">K443DRAFT_686506</name>
</gene>
<evidence type="ECO:0000256" key="1">
    <source>
        <dbReference type="SAM" id="MobiDB-lite"/>
    </source>
</evidence>
<name>A0A0C9WZM7_9AGAR</name>
<reference evidence="2 3" key="1">
    <citation type="submission" date="2014-04" db="EMBL/GenBank/DDBJ databases">
        <authorList>
            <consortium name="DOE Joint Genome Institute"/>
            <person name="Kuo A."/>
            <person name="Kohler A."/>
            <person name="Nagy L.G."/>
            <person name="Floudas D."/>
            <person name="Copeland A."/>
            <person name="Barry K.W."/>
            <person name="Cichocki N."/>
            <person name="Veneault-Fourrey C."/>
            <person name="LaButti K."/>
            <person name="Lindquist E.A."/>
            <person name="Lipzen A."/>
            <person name="Lundell T."/>
            <person name="Morin E."/>
            <person name="Murat C."/>
            <person name="Sun H."/>
            <person name="Tunlid A."/>
            <person name="Henrissat B."/>
            <person name="Grigoriev I.V."/>
            <person name="Hibbett D.S."/>
            <person name="Martin F."/>
            <person name="Nordberg H.P."/>
            <person name="Cantor M.N."/>
            <person name="Hua S.X."/>
        </authorList>
    </citation>
    <scope>NUCLEOTIDE SEQUENCE [LARGE SCALE GENOMIC DNA]</scope>
    <source>
        <strain evidence="2 3">LaAM-08-1</strain>
    </source>
</reference>
<dbReference type="EMBL" id="KN839113">
    <property type="protein sequence ID" value="KIJ90781.1"/>
    <property type="molecule type" value="Genomic_DNA"/>
</dbReference>
<keyword evidence="3" id="KW-1185">Reference proteome</keyword>
<dbReference type="HOGENOM" id="CLU_187841_1_0_1"/>
<evidence type="ECO:0000313" key="2">
    <source>
        <dbReference type="EMBL" id="KIJ90781.1"/>
    </source>
</evidence>
<accession>A0A0C9WZM7</accession>
<dbReference type="AlphaFoldDB" id="A0A0C9WZM7"/>
<proteinExistence type="predicted"/>
<protein>
    <submittedName>
        <fullName evidence="2">Uncharacterized protein</fullName>
    </submittedName>
</protein>
<evidence type="ECO:0000313" key="3">
    <source>
        <dbReference type="Proteomes" id="UP000054477"/>
    </source>
</evidence>
<feature type="region of interest" description="Disordered" evidence="1">
    <location>
        <begin position="1"/>
        <end position="40"/>
    </location>
</feature>
<reference evidence="3" key="2">
    <citation type="submission" date="2015-01" db="EMBL/GenBank/DDBJ databases">
        <title>Evolutionary Origins and Diversification of the Mycorrhizal Mutualists.</title>
        <authorList>
            <consortium name="DOE Joint Genome Institute"/>
            <consortium name="Mycorrhizal Genomics Consortium"/>
            <person name="Kohler A."/>
            <person name="Kuo A."/>
            <person name="Nagy L.G."/>
            <person name="Floudas D."/>
            <person name="Copeland A."/>
            <person name="Barry K.W."/>
            <person name="Cichocki N."/>
            <person name="Veneault-Fourrey C."/>
            <person name="LaButti K."/>
            <person name="Lindquist E.A."/>
            <person name="Lipzen A."/>
            <person name="Lundell T."/>
            <person name="Morin E."/>
            <person name="Murat C."/>
            <person name="Riley R."/>
            <person name="Ohm R."/>
            <person name="Sun H."/>
            <person name="Tunlid A."/>
            <person name="Henrissat B."/>
            <person name="Grigoriev I.V."/>
            <person name="Hibbett D.S."/>
            <person name="Martin F."/>
        </authorList>
    </citation>
    <scope>NUCLEOTIDE SEQUENCE [LARGE SCALE GENOMIC DNA]</scope>
    <source>
        <strain evidence="3">LaAM-08-1</strain>
    </source>
</reference>
<feature type="non-terminal residue" evidence="2">
    <location>
        <position position="54"/>
    </location>
</feature>
<sequence length="54" mass="6046">MPHDGLPAYGANWTCPNSARPSPERTIPQKFQSGVDDTEPVQKVRVQRRRGSLL</sequence>